<dbReference type="RefSeq" id="WP_171712917.1">
    <property type="nucleotide sequence ID" value="NZ_JAAVLW010000009.1"/>
</dbReference>
<gene>
    <name evidence="2" type="ORF">HCN50_26970</name>
</gene>
<proteinExistence type="predicted"/>
<protein>
    <recommendedName>
        <fullName evidence="4">DUF998 domain-containing protein</fullName>
    </recommendedName>
</protein>
<keyword evidence="1" id="KW-0472">Membrane</keyword>
<name>A0A7Y4M4E9_9BRAD</name>
<organism evidence="2 3">
    <name type="scientific">Bradyrhizobium archetypum</name>
    <dbReference type="NCBI Taxonomy" id="2721160"/>
    <lineage>
        <taxon>Bacteria</taxon>
        <taxon>Pseudomonadati</taxon>
        <taxon>Pseudomonadota</taxon>
        <taxon>Alphaproteobacteria</taxon>
        <taxon>Hyphomicrobiales</taxon>
        <taxon>Nitrobacteraceae</taxon>
        <taxon>Bradyrhizobium</taxon>
    </lineage>
</organism>
<feature type="transmembrane region" description="Helical" evidence="1">
    <location>
        <begin position="131"/>
        <end position="151"/>
    </location>
</feature>
<evidence type="ECO:0000256" key="1">
    <source>
        <dbReference type="SAM" id="Phobius"/>
    </source>
</evidence>
<feature type="transmembrane region" description="Helical" evidence="1">
    <location>
        <begin position="94"/>
        <end position="111"/>
    </location>
</feature>
<evidence type="ECO:0000313" key="3">
    <source>
        <dbReference type="Proteomes" id="UP000528734"/>
    </source>
</evidence>
<feature type="transmembrane region" description="Helical" evidence="1">
    <location>
        <begin position="199"/>
        <end position="218"/>
    </location>
</feature>
<comment type="caution">
    <text evidence="2">The sequence shown here is derived from an EMBL/GenBank/DDBJ whole genome shotgun (WGS) entry which is preliminary data.</text>
</comment>
<keyword evidence="3" id="KW-1185">Reference proteome</keyword>
<sequence>MDIEHIDKAIVENYRKLRTRMGVITLAFPVVVIAMGIYWGIGIQPTLSDYYFAGQPPGTRIDIFPVRLWFCGILFAVGVFLFKYRGFSKNEDRWLSLAGLFALGVAIFPMSLEGKSDWNLFERLGMPWLSLHGVCAVLAFACIAVVILWYSDSTLSQLKTSNPKAHKRFKTAYFLVGCYMVLAIGTSVLLHYLNEKRGSYILFAEWSGIWAFAAYWFVKNRELRLVAEQLKKTLAKTAVQRSEADIVDKI</sequence>
<feature type="transmembrane region" description="Helical" evidence="1">
    <location>
        <begin position="61"/>
        <end position="82"/>
    </location>
</feature>
<dbReference type="EMBL" id="JAAVLW010000009">
    <property type="protein sequence ID" value="NOJ49847.1"/>
    <property type="molecule type" value="Genomic_DNA"/>
</dbReference>
<keyword evidence="1" id="KW-1133">Transmembrane helix</keyword>
<feature type="transmembrane region" description="Helical" evidence="1">
    <location>
        <begin position="21"/>
        <end position="41"/>
    </location>
</feature>
<reference evidence="2 3" key="1">
    <citation type="submission" date="2020-03" db="EMBL/GenBank/DDBJ databases">
        <title>Bradyrhizobium diversity isolated from nodules of Muelleranthus trifoliolatus.</title>
        <authorList>
            <person name="Klepa M."/>
            <person name="Helene L."/>
            <person name="Hungria M."/>
        </authorList>
    </citation>
    <scope>NUCLEOTIDE SEQUENCE [LARGE SCALE GENOMIC DNA]</scope>
    <source>
        <strain evidence="2 3">WSM 1744</strain>
    </source>
</reference>
<evidence type="ECO:0008006" key="4">
    <source>
        <dbReference type="Google" id="ProtNLM"/>
    </source>
</evidence>
<accession>A0A7Y4M4E9</accession>
<evidence type="ECO:0000313" key="2">
    <source>
        <dbReference type="EMBL" id="NOJ49847.1"/>
    </source>
</evidence>
<dbReference type="AlphaFoldDB" id="A0A7Y4M4E9"/>
<feature type="transmembrane region" description="Helical" evidence="1">
    <location>
        <begin position="172"/>
        <end position="193"/>
    </location>
</feature>
<dbReference type="Proteomes" id="UP000528734">
    <property type="component" value="Unassembled WGS sequence"/>
</dbReference>
<keyword evidence="1" id="KW-0812">Transmembrane</keyword>